<dbReference type="Proteomes" id="UP000274756">
    <property type="component" value="Unassembled WGS sequence"/>
</dbReference>
<dbReference type="PROSITE" id="PS50294">
    <property type="entry name" value="WD_REPEATS_REGION"/>
    <property type="match status" value="1"/>
</dbReference>
<dbReference type="OrthoDB" id="2096344at2759"/>
<accession>A0A0N4UEZ5</accession>
<dbReference type="InterPro" id="IPR015943">
    <property type="entry name" value="WD40/YVTN_repeat-like_dom_sf"/>
</dbReference>
<evidence type="ECO:0000256" key="1">
    <source>
        <dbReference type="PROSITE-ProRule" id="PRU00221"/>
    </source>
</evidence>
<dbReference type="Gene3D" id="2.130.10.10">
    <property type="entry name" value="YVTN repeat-like/Quinoprotein amine dehydrogenase"/>
    <property type="match status" value="1"/>
</dbReference>
<dbReference type="InterPro" id="IPR040067">
    <property type="entry name" value="WDR47"/>
</dbReference>
<protein>
    <submittedName>
        <fullName evidence="5">WD_REPEATS_REGION domain-containing protein</fullName>
    </submittedName>
</protein>
<dbReference type="EMBL" id="UYYG01000010">
    <property type="protein sequence ID" value="VDN50943.1"/>
    <property type="molecule type" value="Genomic_DNA"/>
</dbReference>
<evidence type="ECO:0000313" key="5">
    <source>
        <dbReference type="WBParaSite" id="DME_0000597701-mRNA-1"/>
    </source>
</evidence>
<dbReference type="WBParaSite" id="DME_0000597701-mRNA-1">
    <property type="protein sequence ID" value="DME_0000597701-mRNA-1"/>
    <property type="gene ID" value="DME_0000597701"/>
</dbReference>
<feature type="repeat" description="WD" evidence="1">
    <location>
        <begin position="136"/>
        <end position="169"/>
    </location>
</feature>
<dbReference type="PANTHER" id="PTHR19863">
    <property type="entry name" value="NEMITIN (NEURONAL ENRICHED MAP INTERACTING PROTEIN) HOMOLOG"/>
    <property type="match status" value="1"/>
</dbReference>
<name>A0A0N4UEZ5_DRAME</name>
<evidence type="ECO:0000313" key="3">
    <source>
        <dbReference type="Proteomes" id="UP000038040"/>
    </source>
</evidence>
<dbReference type="AlphaFoldDB" id="A0A0N4UEZ5"/>
<dbReference type="SMART" id="SM00320">
    <property type="entry name" value="WD40"/>
    <property type="match status" value="2"/>
</dbReference>
<reference evidence="5" key="1">
    <citation type="submission" date="2017-02" db="UniProtKB">
        <authorList>
            <consortium name="WormBaseParasite"/>
        </authorList>
    </citation>
    <scope>IDENTIFICATION</scope>
</reference>
<gene>
    <name evidence="2" type="ORF">DME_LOCUS916</name>
</gene>
<organism evidence="3 5">
    <name type="scientific">Dracunculus medinensis</name>
    <name type="common">Guinea worm</name>
    <dbReference type="NCBI Taxonomy" id="318479"/>
    <lineage>
        <taxon>Eukaryota</taxon>
        <taxon>Metazoa</taxon>
        <taxon>Ecdysozoa</taxon>
        <taxon>Nematoda</taxon>
        <taxon>Chromadorea</taxon>
        <taxon>Rhabditida</taxon>
        <taxon>Spirurina</taxon>
        <taxon>Dracunculoidea</taxon>
        <taxon>Dracunculidae</taxon>
        <taxon>Dracunculus</taxon>
    </lineage>
</organism>
<evidence type="ECO:0000313" key="4">
    <source>
        <dbReference type="Proteomes" id="UP000274756"/>
    </source>
</evidence>
<dbReference type="InterPro" id="IPR036322">
    <property type="entry name" value="WD40_repeat_dom_sf"/>
</dbReference>
<dbReference type="SUPFAM" id="SSF50978">
    <property type="entry name" value="WD40 repeat-like"/>
    <property type="match status" value="1"/>
</dbReference>
<proteinExistence type="predicted"/>
<sequence length="292" mass="32399">MAGEPSEFEINSNGKSIVVGDTKGNIISFQIMQRKDNLLSLTGESIRHKSSIRGIALNFTTDLLATCSNDPKICLSSFDSDYSKVGKQQMQISMQDNVRALTFMEDLANHSSILISAVGKFICITDCCSGITFRSLNGHTGCVTSLRTWNGCMFASSSTDKTIRIWDMRVCNAVKILGQLSKSASNHIFLSRNIWVKLLKFYPISFYLLLLINFCINKINDMKLCDNFSVSGAFSVDSGGRILIRGDCEGNLSAFDISTTKMIFSGKIFNSQVNCLRITNESRYVVASDRTW</sequence>
<keyword evidence="4" id="KW-1185">Reference proteome</keyword>
<dbReference type="Proteomes" id="UP000038040">
    <property type="component" value="Unplaced"/>
</dbReference>
<keyword evidence="1" id="KW-0853">WD repeat</keyword>
<dbReference type="Pfam" id="PF00400">
    <property type="entry name" value="WD40"/>
    <property type="match status" value="2"/>
</dbReference>
<dbReference type="InterPro" id="IPR001680">
    <property type="entry name" value="WD40_rpt"/>
</dbReference>
<dbReference type="PROSITE" id="PS50082">
    <property type="entry name" value="WD_REPEATS_2"/>
    <property type="match status" value="1"/>
</dbReference>
<evidence type="ECO:0000313" key="2">
    <source>
        <dbReference type="EMBL" id="VDN50943.1"/>
    </source>
</evidence>
<dbReference type="PANTHER" id="PTHR19863:SF5">
    <property type="entry name" value="WD REPEAT-CONTAINING PROTEIN 47"/>
    <property type="match status" value="1"/>
</dbReference>
<reference evidence="2 4" key="2">
    <citation type="submission" date="2018-11" db="EMBL/GenBank/DDBJ databases">
        <authorList>
            <consortium name="Pathogen Informatics"/>
        </authorList>
    </citation>
    <scope>NUCLEOTIDE SEQUENCE [LARGE SCALE GENOMIC DNA]</scope>
</reference>